<evidence type="ECO:0000313" key="1">
    <source>
        <dbReference type="EMBL" id="MCT7978266.1"/>
    </source>
</evidence>
<comment type="caution">
    <text evidence="1">The sequence shown here is derived from an EMBL/GenBank/DDBJ whole genome shotgun (WGS) entry which is preliminary data.</text>
</comment>
<protein>
    <recommendedName>
        <fullName evidence="3">Restriction endonuclease</fullName>
    </recommendedName>
</protein>
<keyword evidence="2" id="KW-1185">Reference proteome</keyword>
<name>A0ABT2N6D8_9CYAN</name>
<proteinExistence type="predicted"/>
<sequence>MDYHQALEIATLALLELKGHKIDVITISKPSDLQGAIELSKIVSKLSPIIGNFIEYALIRHLNEIQVWPDGCRWIRQDPGFPDAILSGIPNIVPGIEVKTWFPISTEITARFRDSQTTFQANQIKVVLVCWMLEEVLAGKPKIIDIWIGDALDVAKARDNHYHNPPYYVVMEPEDTSNRTRNLQQTNCNGLVFQGTEMQLAQAIALVNSWGIHSREYRSDRDYQIRLRELTGRFPYRLDTNFAKLDRIGLSSLEIFKTKVLKSLYAGNRIESWIRAIKLSNFTALQALIDPSAASPLD</sequence>
<accession>A0ABT2N6D8</accession>
<organism evidence="1 2">
    <name type="scientific">Laspinema olomoucense D3b</name>
    <dbReference type="NCBI Taxonomy" id="2953688"/>
    <lineage>
        <taxon>Bacteria</taxon>
        <taxon>Bacillati</taxon>
        <taxon>Cyanobacteriota</taxon>
        <taxon>Cyanophyceae</taxon>
        <taxon>Oscillatoriophycideae</taxon>
        <taxon>Oscillatoriales</taxon>
        <taxon>Laspinemataceae</taxon>
        <taxon>Laspinema</taxon>
        <taxon>Laspinema olomoucense</taxon>
    </lineage>
</organism>
<evidence type="ECO:0000313" key="2">
    <source>
        <dbReference type="Proteomes" id="UP001525961"/>
    </source>
</evidence>
<dbReference type="EMBL" id="JAMXFA010000012">
    <property type="protein sequence ID" value="MCT7978266.1"/>
    <property type="molecule type" value="Genomic_DNA"/>
</dbReference>
<dbReference type="RefSeq" id="WP_261235502.1">
    <property type="nucleotide sequence ID" value="NZ_JAMXFA010000012.1"/>
</dbReference>
<gene>
    <name evidence="1" type="ORF">NG792_11155</name>
</gene>
<reference evidence="1 2" key="1">
    <citation type="journal article" date="2022" name="Front. Microbiol.">
        <title>High genomic differentiation and limited gene flow indicate recent cryptic speciation within the genus Laspinema (cyanobacteria).</title>
        <authorList>
            <person name="Stanojkovic A."/>
            <person name="Skoupy S."/>
            <person name="Skaloud P."/>
            <person name="Dvorak P."/>
        </authorList>
    </citation>
    <scope>NUCLEOTIDE SEQUENCE [LARGE SCALE GENOMIC DNA]</scope>
    <source>
        <strain evidence="1 2">D3b</strain>
    </source>
</reference>
<evidence type="ECO:0008006" key="3">
    <source>
        <dbReference type="Google" id="ProtNLM"/>
    </source>
</evidence>
<dbReference type="Proteomes" id="UP001525961">
    <property type="component" value="Unassembled WGS sequence"/>
</dbReference>